<feature type="transmembrane region" description="Helical" evidence="1">
    <location>
        <begin position="12"/>
        <end position="38"/>
    </location>
</feature>
<evidence type="ECO:0000313" key="2">
    <source>
        <dbReference type="EMBL" id="THH00211.1"/>
    </source>
</evidence>
<protein>
    <submittedName>
        <fullName evidence="2">Uncharacterized protein</fullName>
    </submittedName>
</protein>
<name>A0A4S4KPR5_9APHY</name>
<evidence type="ECO:0000313" key="3">
    <source>
        <dbReference type="Proteomes" id="UP000309038"/>
    </source>
</evidence>
<accession>A0A4S4KPR5</accession>
<dbReference type="Proteomes" id="UP000309038">
    <property type="component" value="Unassembled WGS sequence"/>
</dbReference>
<comment type="caution">
    <text evidence="2">The sequence shown here is derived from an EMBL/GenBank/DDBJ whole genome shotgun (WGS) entry which is preliminary data.</text>
</comment>
<evidence type="ECO:0000256" key="1">
    <source>
        <dbReference type="SAM" id="Phobius"/>
    </source>
</evidence>
<keyword evidence="1" id="KW-0812">Transmembrane</keyword>
<dbReference type="EMBL" id="SGPJ01000056">
    <property type="protein sequence ID" value="THH00211.1"/>
    <property type="molecule type" value="Genomic_DNA"/>
</dbReference>
<keyword evidence="1" id="KW-1133">Transmembrane helix</keyword>
<keyword evidence="1" id="KW-0472">Membrane</keyword>
<sequence length="84" mass="9300">MDPSTYNSELSLAYAGAAAGALVFYDMIIATLLAMTWLKTYGIYKATRRTGMTPTLTILLLPDGTFCYMFEPGRNPSLLTVYKM</sequence>
<gene>
    <name evidence="2" type="ORF">EW026_g2281</name>
</gene>
<reference evidence="2 3" key="1">
    <citation type="submission" date="2019-02" db="EMBL/GenBank/DDBJ databases">
        <title>Genome sequencing of the rare red list fungi Phlebia centrifuga.</title>
        <authorList>
            <person name="Buettner E."/>
            <person name="Kellner H."/>
        </authorList>
    </citation>
    <scope>NUCLEOTIDE SEQUENCE [LARGE SCALE GENOMIC DNA]</scope>
    <source>
        <strain evidence="2 3">DSM 108282</strain>
    </source>
</reference>
<proteinExistence type="predicted"/>
<keyword evidence="3" id="KW-1185">Reference proteome</keyword>
<organism evidence="2 3">
    <name type="scientific">Hermanssonia centrifuga</name>
    <dbReference type="NCBI Taxonomy" id="98765"/>
    <lineage>
        <taxon>Eukaryota</taxon>
        <taxon>Fungi</taxon>
        <taxon>Dikarya</taxon>
        <taxon>Basidiomycota</taxon>
        <taxon>Agaricomycotina</taxon>
        <taxon>Agaricomycetes</taxon>
        <taxon>Polyporales</taxon>
        <taxon>Meruliaceae</taxon>
        <taxon>Hermanssonia</taxon>
    </lineage>
</organism>
<dbReference type="AlphaFoldDB" id="A0A4S4KPR5"/>